<reference evidence="1 2" key="1">
    <citation type="journal article" date="2014" name="Appl. Environ. Microbiol.">
        <title>Insights into the Microbial Degradation of Rubber and Gutta-Percha by Analysis of the Complete Genome of Nocardia nova SH22a.</title>
        <authorList>
            <person name="Luo Q."/>
            <person name="Hiessl S."/>
            <person name="Poehlein A."/>
            <person name="Daniel R."/>
            <person name="Steinbuchel A."/>
        </authorList>
    </citation>
    <scope>NUCLEOTIDE SEQUENCE [LARGE SCALE GENOMIC DNA]</scope>
    <source>
        <strain evidence="1">SH22a</strain>
    </source>
</reference>
<dbReference type="InterPro" id="IPR029045">
    <property type="entry name" value="ClpP/crotonase-like_dom_sf"/>
</dbReference>
<dbReference type="eggNOG" id="COG1024">
    <property type="taxonomic scope" value="Bacteria"/>
</dbReference>
<dbReference type="EMBL" id="CP006850">
    <property type="protein sequence ID" value="AHH18593.1"/>
    <property type="molecule type" value="Genomic_DNA"/>
</dbReference>
<dbReference type="GO" id="GO:0006635">
    <property type="term" value="P:fatty acid beta-oxidation"/>
    <property type="evidence" value="ECO:0007669"/>
    <property type="project" value="TreeGrafter"/>
</dbReference>
<dbReference type="STRING" id="1415166.NONO_c38090"/>
<dbReference type="InterPro" id="IPR001753">
    <property type="entry name" value="Enoyl-CoA_hydra/iso"/>
</dbReference>
<dbReference type="NCBIfam" id="NF006140">
    <property type="entry name" value="PRK08290.1"/>
    <property type="match status" value="1"/>
</dbReference>
<proteinExistence type="predicted"/>
<dbReference type="HOGENOM" id="CLU_009834_7_3_11"/>
<dbReference type="GO" id="GO:0016853">
    <property type="term" value="F:isomerase activity"/>
    <property type="evidence" value="ECO:0007669"/>
    <property type="project" value="UniProtKB-KW"/>
</dbReference>
<keyword evidence="1" id="KW-0413">Isomerase</keyword>
<organism evidence="1 2">
    <name type="scientific">Nocardia nova SH22a</name>
    <dbReference type="NCBI Taxonomy" id="1415166"/>
    <lineage>
        <taxon>Bacteria</taxon>
        <taxon>Bacillati</taxon>
        <taxon>Actinomycetota</taxon>
        <taxon>Actinomycetes</taxon>
        <taxon>Mycobacteriales</taxon>
        <taxon>Nocardiaceae</taxon>
        <taxon>Nocardia</taxon>
    </lineage>
</organism>
<dbReference type="Pfam" id="PF00378">
    <property type="entry name" value="ECH_1"/>
    <property type="match status" value="2"/>
</dbReference>
<dbReference type="OrthoDB" id="9807606at2"/>
<dbReference type="Gene3D" id="3.90.226.10">
    <property type="entry name" value="2-enoyl-CoA Hydratase, Chain A, domain 1"/>
    <property type="match status" value="1"/>
</dbReference>
<dbReference type="CDD" id="cd06558">
    <property type="entry name" value="crotonase-like"/>
    <property type="match status" value="1"/>
</dbReference>
<dbReference type="PANTHER" id="PTHR11941:SF124">
    <property type="entry name" value="ENOYL-COA HYDRATASE ECHA13-RELATED"/>
    <property type="match status" value="1"/>
</dbReference>
<dbReference type="RefSeq" id="WP_025350028.1">
    <property type="nucleotide sequence ID" value="NZ_CP006850.1"/>
</dbReference>
<gene>
    <name evidence="1" type="ORF">NONO_c38090</name>
</gene>
<dbReference type="KEGG" id="nno:NONO_c38090"/>
<accession>W5THX2</accession>
<dbReference type="PANTHER" id="PTHR11941">
    <property type="entry name" value="ENOYL-COA HYDRATASE-RELATED"/>
    <property type="match status" value="1"/>
</dbReference>
<dbReference type="AlphaFoldDB" id="W5THX2"/>
<evidence type="ECO:0000313" key="2">
    <source>
        <dbReference type="Proteomes" id="UP000019150"/>
    </source>
</evidence>
<dbReference type="SUPFAM" id="SSF52096">
    <property type="entry name" value="ClpP/crotonase"/>
    <property type="match status" value="1"/>
</dbReference>
<sequence>MSYTRIRYDRPADNIARITLARPEVRNAQDFTMLYEIDAALTEAGKDHDVKVVILAADGVDFSAGHDLDFDMETVKDSFTDTVVHQTVGTGLPGIEGWMPVECDAYVGLCQRWRDFPKPLIAQVQGRVIAAGLMLVWPCDLIVASRDASFRDPVVAFGVNGHEYFVHPWEWGHRKAKELLFTGNAMDAEEARQIGMVNHIVERDELEDFTLDLARQVATRPMFGLKLAKMSVNAALDAQGQTDAVKAAFAYHQLGHANAFHRFGYVMDPDGPALVRAEIRAQSANRQEAR</sequence>
<name>W5THX2_9NOCA</name>
<protein>
    <submittedName>
        <fullName evidence="1">Enoyl-CoA hydratase/isomerase family protein</fullName>
    </submittedName>
</protein>
<evidence type="ECO:0000313" key="1">
    <source>
        <dbReference type="EMBL" id="AHH18593.1"/>
    </source>
</evidence>
<dbReference type="PATRIC" id="fig|1415166.3.peg.3907"/>
<dbReference type="Proteomes" id="UP000019150">
    <property type="component" value="Chromosome"/>
</dbReference>
<keyword evidence="2" id="KW-1185">Reference proteome</keyword>